<evidence type="ECO:0000313" key="2">
    <source>
        <dbReference type="EMBL" id="CAB4304099.1"/>
    </source>
</evidence>
<gene>
    <name evidence="2" type="ORF">ORAREDHAP_LOCUS21385</name>
</gene>
<keyword evidence="3" id="KW-1185">Reference proteome</keyword>
<accession>A0A6J5WRF0</accession>
<evidence type="ECO:0000256" key="1">
    <source>
        <dbReference type="SAM" id="MobiDB-lite"/>
    </source>
</evidence>
<name>A0A6J5WRF0_PRUAR</name>
<dbReference type="AlphaFoldDB" id="A0A6J5WRF0"/>
<feature type="region of interest" description="Disordered" evidence="1">
    <location>
        <begin position="43"/>
        <end position="65"/>
    </location>
</feature>
<evidence type="ECO:0000313" key="3">
    <source>
        <dbReference type="Proteomes" id="UP000507245"/>
    </source>
</evidence>
<organism evidence="2 3">
    <name type="scientific">Prunus armeniaca</name>
    <name type="common">Apricot</name>
    <name type="synonym">Armeniaca vulgaris</name>
    <dbReference type="NCBI Taxonomy" id="36596"/>
    <lineage>
        <taxon>Eukaryota</taxon>
        <taxon>Viridiplantae</taxon>
        <taxon>Streptophyta</taxon>
        <taxon>Embryophyta</taxon>
        <taxon>Tracheophyta</taxon>
        <taxon>Spermatophyta</taxon>
        <taxon>Magnoliopsida</taxon>
        <taxon>eudicotyledons</taxon>
        <taxon>Gunneridae</taxon>
        <taxon>Pentapetalae</taxon>
        <taxon>rosids</taxon>
        <taxon>fabids</taxon>
        <taxon>Rosales</taxon>
        <taxon>Rosaceae</taxon>
        <taxon>Amygdaloideae</taxon>
        <taxon>Amygdaleae</taxon>
        <taxon>Prunus</taxon>
    </lineage>
</organism>
<feature type="compositionally biased region" description="Pro residues" evidence="1">
    <location>
        <begin position="55"/>
        <end position="65"/>
    </location>
</feature>
<sequence>MRKTGNLDFVALKALALETEEPTNQAMTTYFQNLSNQNLLNPSYAGDEKLASYPEPHPAPPTPPPGAKMMMYLNQASYAARSLL</sequence>
<dbReference type="Proteomes" id="UP000507245">
    <property type="component" value="Unassembled WGS sequence"/>
</dbReference>
<protein>
    <submittedName>
        <fullName evidence="2">Uncharacterized protein</fullName>
    </submittedName>
</protein>
<reference evidence="3" key="1">
    <citation type="journal article" date="2020" name="Genome Biol.">
        <title>Gamete binning: chromosome-level and haplotype-resolved genome assembly enabled by high-throughput single-cell sequencing of gamete genomes.</title>
        <authorList>
            <person name="Campoy J.A."/>
            <person name="Sun H."/>
            <person name="Goel M."/>
            <person name="Jiao W.-B."/>
            <person name="Folz-Donahue K."/>
            <person name="Wang N."/>
            <person name="Rubio M."/>
            <person name="Liu C."/>
            <person name="Kukat C."/>
            <person name="Ruiz D."/>
            <person name="Huettel B."/>
            <person name="Schneeberger K."/>
        </authorList>
    </citation>
    <scope>NUCLEOTIDE SEQUENCE [LARGE SCALE GENOMIC DNA]</scope>
    <source>
        <strain evidence="3">cv. Rojo Pasion</strain>
    </source>
</reference>
<proteinExistence type="predicted"/>
<dbReference type="EMBL" id="CAEKKB010000003">
    <property type="protein sequence ID" value="CAB4304099.1"/>
    <property type="molecule type" value="Genomic_DNA"/>
</dbReference>